<dbReference type="Gene3D" id="1.25.10.10">
    <property type="entry name" value="Leucine-rich Repeat Variant"/>
    <property type="match status" value="1"/>
</dbReference>
<evidence type="ECO:0000256" key="4">
    <source>
        <dbReference type="ARBA" id="ARBA00022884"/>
    </source>
</evidence>
<feature type="repeat" description="Pumilio" evidence="5">
    <location>
        <begin position="413"/>
        <end position="448"/>
    </location>
</feature>
<feature type="domain" description="PUM-HD" evidence="7">
    <location>
        <begin position="321"/>
        <end position="661"/>
    </location>
</feature>
<dbReference type="FunFam" id="1.25.10.10:FF:000004">
    <property type="entry name" value="Pumilio homolog 1 isoform 2"/>
    <property type="match status" value="1"/>
</dbReference>
<feature type="repeat" description="Pumilio" evidence="5">
    <location>
        <begin position="341"/>
        <end position="376"/>
    </location>
</feature>
<dbReference type="InterPro" id="IPR001313">
    <property type="entry name" value="Pumilio_RNA-bd_rpt"/>
</dbReference>
<dbReference type="PANTHER" id="PTHR12537">
    <property type="entry name" value="RNA BINDING PROTEIN PUMILIO-RELATED"/>
    <property type="match status" value="1"/>
</dbReference>
<feature type="repeat" description="Pumilio" evidence="5">
    <location>
        <begin position="557"/>
        <end position="592"/>
    </location>
</feature>
<evidence type="ECO:0000256" key="3">
    <source>
        <dbReference type="ARBA" id="ARBA00022737"/>
    </source>
</evidence>
<accession>A0AAE1EYY1</accession>
<evidence type="ECO:0000256" key="5">
    <source>
        <dbReference type="PROSITE-ProRule" id="PRU00317"/>
    </source>
</evidence>
<dbReference type="AlphaFoldDB" id="A0AAE1EYY1"/>
<evidence type="ECO:0000256" key="6">
    <source>
        <dbReference type="SAM" id="MobiDB-lite"/>
    </source>
</evidence>
<dbReference type="PANTHER" id="PTHR12537:SF12">
    <property type="entry name" value="MATERNAL PROTEIN PUMILIO"/>
    <property type="match status" value="1"/>
</dbReference>
<feature type="repeat" description="Pumilio" evidence="5">
    <location>
        <begin position="449"/>
        <end position="484"/>
    </location>
</feature>
<evidence type="ECO:0000256" key="2">
    <source>
        <dbReference type="ARBA" id="ARBA00022490"/>
    </source>
</evidence>
<keyword evidence="3" id="KW-0677">Repeat</keyword>
<protein>
    <recommendedName>
        <fullName evidence="7">PUM-HD domain-containing protein</fullName>
    </recommendedName>
</protein>
<comment type="subcellular location">
    <subcellularLocation>
        <location evidence="1">Cytoplasm</location>
    </subcellularLocation>
</comment>
<feature type="region of interest" description="Disordered" evidence="6">
    <location>
        <begin position="64"/>
        <end position="87"/>
    </location>
</feature>
<feature type="repeat" description="Pumilio" evidence="5">
    <location>
        <begin position="521"/>
        <end position="556"/>
    </location>
</feature>
<dbReference type="Proteomes" id="UP001286313">
    <property type="component" value="Unassembled WGS sequence"/>
</dbReference>
<comment type="caution">
    <text evidence="8">The sequence shown here is derived from an EMBL/GenBank/DDBJ whole genome shotgun (WGS) entry which is preliminary data.</text>
</comment>
<feature type="repeat" description="Pumilio" evidence="5">
    <location>
        <begin position="600"/>
        <end position="635"/>
    </location>
</feature>
<evidence type="ECO:0000313" key="8">
    <source>
        <dbReference type="EMBL" id="KAK3864133.1"/>
    </source>
</evidence>
<dbReference type="GO" id="GO:0010608">
    <property type="term" value="P:post-transcriptional regulation of gene expression"/>
    <property type="evidence" value="ECO:0007669"/>
    <property type="project" value="TreeGrafter"/>
</dbReference>
<feature type="repeat" description="Pumilio" evidence="5">
    <location>
        <begin position="485"/>
        <end position="520"/>
    </location>
</feature>
<dbReference type="PROSITE" id="PS50302">
    <property type="entry name" value="PUM"/>
    <property type="match status" value="8"/>
</dbReference>
<dbReference type="InterPro" id="IPR033712">
    <property type="entry name" value="Pumilio_RNA-bd"/>
</dbReference>
<feature type="compositionally biased region" description="Low complexity" evidence="6">
    <location>
        <begin position="64"/>
        <end position="78"/>
    </location>
</feature>
<dbReference type="Pfam" id="PF00806">
    <property type="entry name" value="PUF"/>
    <property type="match status" value="8"/>
</dbReference>
<dbReference type="InterPro" id="IPR011989">
    <property type="entry name" value="ARM-like"/>
</dbReference>
<dbReference type="PROSITE" id="PS50303">
    <property type="entry name" value="PUM_HD"/>
    <property type="match status" value="1"/>
</dbReference>
<dbReference type="InterPro" id="IPR033133">
    <property type="entry name" value="PUM-HD"/>
</dbReference>
<keyword evidence="2" id="KW-0963">Cytoplasm</keyword>
<reference evidence="8" key="1">
    <citation type="submission" date="2023-10" db="EMBL/GenBank/DDBJ databases">
        <title>Genome assemblies of two species of porcelain crab, Petrolisthes cinctipes and Petrolisthes manimaculis (Anomura: Porcellanidae).</title>
        <authorList>
            <person name="Angst P."/>
        </authorList>
    </citation>
    <scope>NUCLEOTIDE SEQUENCE</scope>
    <source>
        <strain evidence="8">PB745_01</strain>
        <tissue evidence="8">Gill</tissue>
    </source>
</reference>
<dbReference type="SMART" id="SM00025">
    <property type="entry name" value="Pumilio"/>
    <property type="match status" value="8"/>
</dbReference>
<keyword evidence="4" id="KW-0694">RNA-binding</keyword>
<organism evidence="8 9">
    <name type="scientific">Petrolisthes cinctipes</name>
    <name type="common">Flat porcelain crab</name>
    <dbReference type="NCBI Taxonomy" id="88211"/>
    <lineage>
        <taxon>Eukaryota</taxon>
        <taxon>Metazoa</taxon>
        <taxon>Ecdysozoa</taxon>
        <taxon>Arthropoda</taxon>
        <taxon>Crustacea</taxon>
        <taxon>Multicrustacea</taxon>
        <taxon>Malacostraca</taxon>
        <taxon>Eumalacostraca</taxon>
        <taxon>Eucarida</taxon>
        <taxon>Decapoda</taxon>
        <taxon>Pleocyemata</taxon>
        <taxon>Anomura</taxon>
        <taxon>Galatheoidea</taxon>
        <taxon>Porcellanidae</taxon>
        <taxon>Petrolisthes</taxon>
    </lineage>
</organism>
<proteinExistence type="predicted"/>
<dbReference type="InterPro" id="IPR016024">
    <property type="entry name" value="ARM-type_fold"/>
</dbReference>
<dbReference type="GO" id="GO:0005737">
    <property type="term" value="C:cytoplasm"/>
    <property type="evidence" value="ECO:0007669"/>
    <property type="project" value="UniProtKB-SubCell"/>
</dbReference>
<dbReference type="GO" id="GO:0005634">
    <property type="term" value="C:nucleus"/>
    <property type="evidence" value="ECO:0007669"/>
    <property type="project" value="TreeGrafter"/>
</dbReference>
<evidence type="ECO:0000313" key="9">
    <source>
        <dbReference type="Proteomes" id="UP001286313"/>
    </source>
</evidence>
<gene>
    <name evidence="8" type="ORF">Pcinc_030157</name>
</gene>
<dbReference type="CDD" id="cd07920">
    <property type="entry name" value="Pumilio"/>
    <property type="match status" value="1"/>
</dbReference>
<keyword evidence="9" id="KW-1185">Reference proteome</keyword>
<dbReference type="GO" id="GO:0003730">
    <property type="term" value="F:mRNA 3'-UTR binding"/>
    <property type="evidence" value="ECO:0007669"/>
    <property type="project" value="TreeGrafter"/>
</dbReference>
<sequence length="677" mass="73637">MTETTALCKYCTGLAAPPPTFSAPYVINAQEPYVGTLITGPTAVIPQYYGVHWGVYPANIIQQQGPQGQPRRPISPSQATEVTSQSNGNLAATAAAAAGNMQGPLSQYQQVIPAYYDQNGTVVMGNLRGVGNGAPVRLVSPAPVLINGANGAQAAAANNMRLLGSQAPQIGTPPASLYNNSQTPSLNNNQTFTGSTLAGLGGSSMGRRDSLDRTTSVLSPLSQDFRSAKWTSNYGALGTVTASPGPIGLPSGSLTPPPSLSNTSTSLPLGALMSGNRVISAAPGAEAKFRNGSTNGMFNSGGPSSLFPPLKRNLSLDKCTGRSRLLEDFRNNRFPNLQLRDLANHIVEFSQDQHGSRFIQQKLERATPAEKQMVFNEILTAAYSLMTDVFGNYVIQKFFEFGTPEQKTVLANKIRGHVLPLALQMYGCRVIQKALECITQDQQKDIVRELDGHVLKCVKDQNGNHVVQKCIECVDPMALQFIINAFQGQVFTLSTHPYGCRVIQRILEHCTGDQTSPVLEELHQHTEQLLQDQYGNYVIQHVLEHGKPEDKSKIVGVVRGGVLKLSQHKFASNVVEKCVTHATRAERAMLIEEVCGYSDNAHSSLLVLMKDQYANYVVQKMIDVAEPAQRKMLMHKIRPHISTLRKYTYGKHILAKLEKYFMKNAPETMGSSMTSPL</sequence>
<dbReference type="SUPFAM" id="SSF48371">
    <property type="entry name" value="ARM repeat"/>
    <property type="match status" value="1"/>
</dbReference>
<feature type="repeat" description="Pumilio" evidence="5">
    <location>
        <begin position="377"/>
        <end position="412"/>
    </location>
</feature>
<dbReference type="EMBL" id="JAWQEG010003863">
    <property type="protein sequence ID" value="KAK3864133.1"/>
    <property type="molecule type" value="Genomic_DNA"/>
</dbReference>
<evidence type="ECO:0000256" key="1">
    <source>
        <dbReference type="ARBA" id="ARBA00004496"/>
    </source>
</evidence>
<name>A0AAE1EYY1_PETCI</name>
<evidence type="ECO:0000259" key="7">
    <source>
        <dbReference type="PROSITE" id="PS50303"/>
    </source>
</evidence>